<evidence type="ECO:0000256" key="3">
    <source>
        <dbReference type="ARBA" id="ARBA00022490"/>
    </source>
</evidence>
<gene>
    <name evidence="9" type="ORF">ACFSUC_11320</name>
</gene>
<reference evidence="10" key="1">
    <citation type="journal article" date="2019" name="Int. J. Syst. Evol. Microbiol.">
        <title>The Global Catalogue of Microorganisms (GCM) 10K type strain sequencing project: providing services to taxonomists for standard genome sequencing and annotation.</title>
        <authorList>
            <consortium name="The Broad Institute Genomics Platform"/>
            <consortium name="The Broad Institute Genome Sequencing Center for Infectious Disease"/>
            <person name="Wu L."/>
            <person name="Ma J."/>
        </authorList>
    </citation>
    <scope>NUCLEOTIDE SEQUENCE [LARGE SCALE GENOMIC DNA]</scope>
    <source>
        <strain evidence="10">KCTC 33676</strain>
    </source>
</reference>
<evidence type="ECO:0000313" key="10">
    <source>
        <dbReference type="Proteomes" id="UP001597497"/>
    </source>
</evidence>
<keyword evidence="7" id="KW-0238">DNA-binding</keyword>
<comment type="subcellular location">
    <subcellularLocation>
        <location evidence="1">Cytoplasm</location>
    </subcellularLocation>
</comment>
<dbReference type="Gene3D" id="1.10.10.10">
    <property type="entry name" value="Winged helix-like DNA-binding domain superfamily/Winged helix DNA-binding domain"/>
    <property type="match status" value="1"/>
</dbReference>
<sequence>MSRARHILEVMDQCGLRITDQRKTLAAIFEETHQPLTPKKIYGRMNEIYKGLSLDTVYRNLRKLVDIGAIEPITFPDGVRYQVKCTHVNHHHHLICLSCEQTMPIEMCPIELGIGIPEKFQIVQHTFQIHGYCAICSEDKHE</sequence>
<dbReference type="SUPFAM" id="SSF46785">
    <property type="entry name" value="Winged helix' DNA-binding domain"/>
    <property type="match status" value="1"/>
</dbReference>
<dbReference type="Gene3D" id="3.30.1490.190">
    <property type="match status" value="1"/>
</dbReference>
<protein>
    <submittedName>
        <fullName evidence="9">Fur family transcriptional regulator</fullName>
    </submittedName>
</protein>
<keyword evidence="8" id="KW-0804">Transcription</keyword>
<comment type="caution">
    <text evidence="9">The sequence shown here is derived from an EMBL/GenBank/DDBJ whole genome shotgun (WGS) entry which is preliminary data.</text>
</comment>
<comment type="similarity">
    <text evidence="2">Belongs to the Fur family.</text>
</comment>
<dbReference type="Pfam" id="PF01475">
    <property type="entry name" value="FUR"/>
    <property type="match status" value="1"/>
</dbReference>
<name>A0ABW5RBQ8_9BACL</name>
<dbReference type="PANTHER" id="PTHR33202:SF1">
    <property type="entry name" value="FERRIC UPTAKE REGULATION PROTEIN"/>
    <property type="match status" value="1"/>
</dbReference>
<evidence type="ECO:0000256" key="7">
    <source>
        <dbReference type="ARBA" id="ARBA00023125"/>
    </source>
</evidence>
<evidence type="ECO:0000256" key="5">
    <source>
        <dbReference type="ARBA" id="ARBA00022833"/>
    </source>
</evidence>
<dbReference type="InterPro" id="IPR043135">
    <property type="entry name" value="Fur_C"/>
</dbReference>
<dbReference type="InterPro" id="IPR036388">
    <property type="entry name" value="WH-like_DNA-bd_sf"/>
</dbReference>
<dbReference type="RefSeq" id="WP_379929716.1">
    <property type="nucleotide sequence ID" value="NZ_JBHUMM010000025.1"/>
</dbReference>
<evidence type="ECO:0000256" key="8">
    <source>
        <dbReference type="ARBA" id="ARBA00023163"/>
    </source>
</evidence>
<accession>A0ABW5RBQ8</accession>
<organism evidence="9 10">
    <name type="scientific">Marinicrinis sediminis</name>
    <dbReference type="NCBI Taxonomy" id="1652465"/>
    <lineage>
        <taxon>Bacteria</taxon>
        <taxon>Bacillati</taxon>
        <taxon>Bacillota</taxon>
        <taxon>Bacilli</taxon>
        <taxon>Bacillales</taxon>
        <taxon>Paenibacillaceae</taxon>
    </lineage>
</organism>
<dbReference type="Proteomes" id="UP001597497">
    <property type="component" value="Unassembled WGS sequence"/>
</dbReference>
<keyword evidence="4" id="KW-0678">Repressor</keyword>
<dbReference type="InterPro" id="IPR002481">
    <property type="entry name" value="FUR"/>
</dbReference>
<evidence type="ECO:0000313" key="9">
    <source>
        <dbReference type="EMBL" id="MFD2672191.1"/>
    </source>
</evidence>
<dbReference type="EMBL" id="JBHUMM010000025">
    <property type="protein sequence ID" value="MFD2672191.1"/>
    <property type="molecule type" value="Genomic_DNA"/>
</dbReference>
<evidence type="ECO:0000256" key="4">
    <source>
        <dbReference type="ARBA" id="ARBA00022491"/>
    </source>
</evidence>
<evidence type="ECO:0000256" key="1">
    <source>
        <dbReference type="ARBA" id="ARBA00004496"/>
    </source>
</evidence>
<dbReference type="PANTHER" id="PTHR33202">
    <property type="entry name" value="ZINC UPTAKE REGULATION PROTEIN"/>
    <property type="match status" value="1"/>
</dbReference>
<keyword evidence="3" id="KW-0963">Cytoplasm</keyword>
<proteinExistence type="inferred from homology"/>
<keyword evidence="5" id="KW-0862">Zinc</keyword>
<evidence type="ECO:0000256" key="2">
    <source>
        <dbReference type="ARBA" id="ARBA00007957"/>
    </source>
</evidence>
<keyword evidence="10" id="KW-1185">Reference proteome</keyword>
<dbReference type="CDD" id="cd07153">
    <property type="entry name" value="Fur_like"/>
    <property type="match status" value="1"/>
</dbReference>
<keyword evidence="6" id="KW-0805">Transcription regulation</keyword>
<dbReference type="InterPro" id="IPR036390">
    <property type="entry name" value="WH_DNA-bd_sf"/>
</dbReference>
<evidence type="ECO:0000256" key="6">
    <source>
        <dbReference type="ARBA" id="ARBA00023015"/>
    </source>
</evidence>